<protein>
    <recommendedName>
        <fullName evidence="3">EfeO-type cupredoxin-like domain-containing protein</fullName>
    </recommendedName>
</protein>
<comment type="caution">
    <text evidence="1">The sequence shown here is derived from an EMBL/GenBank/DDBJ whole genome shotgun (WGS) entry which is preliminary data.</text>
</comment>
<organism evidence="1 2">
    <name type="scientific">Amnimonas aquatica</name>
    <dbReference type="NCBI Taxonomy" id="2094561"/>
    <lineage>
        <taxon>Bacteria</taxon>
        <taxon>Pseudomonadati</taxon>
        <taxon>Pseudomonadota</taxon>
        <taxon>Gammaproteobacteria</taxon>
        <taxon>Moraxellales</taxon>
        <taxon>Moraxellaceae</taxon>
        <taxon>Amnimonas</taxon>
    </lineage>
</organism>
<gene>
    <name evidence="1" type="ORF">C5O18_04685</name>
</gene>
<evidence type="ECO:0008006" key="3">
    <source>
        <dbReference type="Google" id="ProtNLM"/>
    </source>
</evidence>
<dbReference type="AlphaFoldDB" id="A0A2P6AT41"/>
<dbReference type="EMBL" id="PTQZ01000079">
    <property type="protein sequence ID" value="PQA44800.1"/>
    <property type="molecule type" value="Genomic_DNA"/>
</dbReference>
<dbReference type="Gene3D" id="2.60.40.420">
    <property type="entry name" value="Cupredoxins - blue copper proteins"/>
    <property type="match status" value="1"/>
</dbReference>
<accession>A0A2P6AT41</accession>
<dbReference type="RefSeq" id="WP_105191898.1">
    <property type="nucleotide sequence ID" value="NZ_PTQZ01000079.1"/>
</dbReference>
<dbReference type="OrthoDB" id="6717945at2"/>
<sequence>MSEKLRTGLYLLVALAVLAGLWQLLRPAPMVVQGGAATSGGSAFTWGVANGVASGPELLVLRQGERVRLQVTSDEADELHLHGYEITRQLMAGRTESVTFTADRSGRFDLELHRRHRTLAVLEVTP</sequence>
<reference evidence="2" key="1">
    <citation type="submission" date="2018-02" db="EMBL/GenBank/DDBJ databases">
        <title>Genome sequencing of Solimonas sp. HR-BB.</title>
        <authorList>
            <person name="Lee Y."/>
            <person name="Jeon C.O."/>
        </authorList>
    </citation>
    <scope>NUCLEOTIDE SEQUENCE [LARGE SCALE GENOMIC DNA]</scope>
    <source>
        <strain evidence="2">HR-E</strain>
    </source>
</reference>
<proteinExistence type="predicted"/>
<dbReference type="SUPFAM" id="SSF49503">
    <property type="entry name" value="Cupredoxins"/>
    <property type="match status" value="1"/>
</dbReference>
<dbReference type="InterPro" id="IPR008972">
    <property type="entry name" value="Cupredoxin"/>
</dbReference>
<name>A0A2P6AT41_9GAMM</name>
<keyword evidence="2" id="KW-1185">Reference proteome</keyword>
<dbReference type="Proteomes" id="UP000243900">
    <property type="component" value="Unassembled WGS sequence"/>
</dbReference>
<evidence type="ECO:0000313" key="1">
    <source>
        <dbReference type="EMBL" id="PQA44800.1"/>
    </source>
</evidence>
<evidence type="ECO:0000313" key="2">
    <source>
        <dbReference type="Proteomes" id="UP000243900"/>
    </source>
</evidence>